<feature type="transmembrane region" description="Helical" evidence="9">
    <location>
        <begin position="56"/>
        <end position="77"/>
    </location>
</feature>
<dbReference type="InterPro" id="IPR036890">
    <property type="entry name" value="HATPase_C_sf"/>
</dbReference>
<evidence type="ECO:0000313" key="12">
    <source>
        <dbReference type="EMBL" id="MBB4760637.1"/>
    </source>
</evidence>
<dbReference type="SUPFAM" id="SSF55874">
    <property type="entry name" value="ATPase domain of HSP90 chaperone/DNA topoisomerase II/histidine kinase"/>
    <property type="match status" value="1"/>
</dbReference>
<feature type="domain" description="Histidine kinase/HSP90-like ATPase" evidence="10">
    <location>
        <begin position="282"/>
        <end position="363"/>
    </location>
</feature>
<evidence type="ECO:0000313" key="13">
    <source>
        <dbReference type="Proteomes" id="UP000578112"/>
    </source>
</evidence>
<keyword evidence="3" id="KW-0597">Phosphoprotein</keyword>
<accession>A0A7W7HTR2</accession>
<dbReference type="CDD" id="cd16917">
    <property type="entry name" value="HATPase_UhpB-NarQ-NarX-like"/>
    <property type="match status" value="1"/>
</dbReference>
<evidence type="ECO:0000256" key="6">
    <source>
        <dbReference type="ARBA" id="ARBA00022777"/>
    </source>
</evidence>
<dbReference type="InterPro" id="IPR050482">
    <property type="entry name" value="Sensor_HK_TwoCompSys"/>
</dbReference>
<protein>
    <recommendedName>
        <fullName evidence="2">histidine kinase</fullName>
        <ecNumber evidence="2">2.7.13.3</ecNumber>
    </recommendedName>
</protein>
<keyword evidence="4" id="KW-0808">Transferase</keyword>
<dbReference type="GO" id="GO:0046983">
    <property type="term" value="F:protein dimerization activity"/>
    <property type="evidence" value="ECO:0007669"/>
    <property type="project" value="InterPro"/>
</dbReference>
<dbReference type="GO" id="GO:0005524">
    <property type="term" value="F:ATP binding"/>
    <property type="evidence" value="ECO:0007669"/>
    <property type="project" value="UniProtKB-KW"/>
</dbReference>
<keyword evidence="9" id="KW-1133">Transmembrane helix</keyword>
<dbReference type="InterPro" id="IPR011712">
    <property type="entry name" value="Sig_transdc_His_kin_sub3_dim/P"/>
</dbReference>
<name>A0A7W7HTR2_9ACTN</name>
<dbReference type="Proteomes" id="UP000578112">
    <property type="component" value="Unassembled WGS sequence"/>
</dbReference>
<keyword evidence="8" id="KW-0902">Two-component regulatory system</keyword>
<dbReference type="InterPro" id="IPR003594">
    <property type="entry name" value="HATPase_dom"/>
</dbReference>
<dbReference type="RefSeq" id="WP_239087467.1">
    <property type="nucleotide sequence ID" value="NZ_BOMK01000028.1"/>
</dbReference>
<keyword evidence="9" id="KW-0812">Transmembrane</keyword>
<evidence type="ECO:0000256" key="5">
    <source>
        <dbReference type="ARBA" id="ARBA00022741"/>
    </source>
</evidence>
<feature type="transmembrane region" description="Helical" evidence="9">
    <location>
        <begin position="110"/>
        <end position="129"/>
    </location>
</feature>
<evidence type="ECO:0000256" key="9">
    <source>
        <dbReference type="SAM" id="Phobius"/>
    </source>
</evidence>
<evidence type="ECO:0000259" key="11">
    <source>
        <dbReference type="Pfam" id="PF07730"/>
    </source>
</evidence>
<dbReference type="PANTHER" id="PTHR24421">
    <property type="entry name" value="NITRATE/NITRITE SENSOR PROTEIN NARX-RELATED"/>
    <property type="match status" value="1"/>
</dbReference>
<keyword evidence="13" id="KW-1185">Reference proteome</keyword>
<keyword evidence="9" id="KW-0472">Membrane</keyword>
<feature type="domain" description="Signal transduction histidine kinase subgroup 3 dimerisation and phosphoacceptor" evidence="11">
    <location>
        <begin position="177"/>
        <end position="243"/>
    </location>
</feature>
<evidence type="ECO:0000256" key="1">
    <source>
        <dbReference type="ARBA" id="ARBA00000085"/>
    </source>
</evidence>
<dbReference type="GO" id="GO:0000155">
    <property type="term" value="F:phosphorelay sensor kinase activity"/>
    <property type="evidence" value="ECO:0007669"/>
    <property type="project" value="InterPro"/>
</dbReference>
<dbReference type="GO" id="GO:0016020">
    <property type="term" value="C:membrane"/>
    <property type="evidence" value="ECO:0007669"/>
    <property type="project" value="InterPro"/>
</dbReference>
<sequence>MDSWIHAKAQPGAGRSARHLLVGALLSPLAAGLLATLVILWGTALFSLLTGPEGGWGLIVLYVVTVLALPIVTAWFVHEIGVLQRSRFRHLLGVDIAEPSWTLRSTARQAAYHMWALAVALPAVVLFVAPPAARWLARRDSAVAEDMLGPTRIEVLNRRLESLRSSRAEVLLAADEERRRIERDLHDGAQQRLMSLALNLGMAREAITEPSPAREAIVAAHEEAMLALTELRHFVRGLHPAVLEDRGLDAAISGIAARSPIPVEVSVDIGRRCPGTIEAIAYFIVSEALTNVTRHASATQASVDVRRHGGRLAVTVRDDGRGGATTRPGGGLAGLAQRAAAVDGELSLDSPAGGPTIVEAVLPCG</sequence>
<feature type="transmembrane region" description="Helical" evidence="9">
    <location>
        <begin position="20"/>
        <end position="44"/>
    </location>
</feature>
<evidence type="ECO:0000256" key="7">
    <source>
        <dbReference type="ARBA" id="ARBA00022840"/>
    </source>
</evidence>
<gene>
    <name evidence="12" type="ORF">BJ971_001193</name>
</gene>
<dbReference type="Gene3D" id="1.20.5.1930">
    <property type="match status" value="1"/>
</dbReference>
<dbReference type="Gene3D" id="3.30.565.10">
    <property type="entry name" value="Histidine kinase-like ATPase, C-terminal domain"/>
    <property type="match status" value="1"/>
</dbReference>
<proteinExistence type="predicted"/>
<dbReference type="EC" id="2.7.13.3" evidence="2"/>
<evidence type="ECO:0000256" key="3">
    <source>
        <dbReference type="ARBA" id="ARBA00022553"/>
    </source>
</evidence>
<dbReference type="Pfam" id="PF07730">
    <property type="entry name" value="HisKA_3"/>
    <property type="match status" value="1"/>
</dbReference>
<evidence type="ECO:0000259" key="10">
    <source>
        <dbReference type="Pfam" id="PF02518"/>
    </source>
</evidence>
<comment type="catalytic activity">
    <reaction evidence="1">
        <text>ATP + protein L-histidine = ADP + protein N-phospho-L-histidine.</text>
        <dbReference type="EC" id="2.7.13.3"/>
    </reaction>
</comment>
<evidence type="ECO:0000256" key="4">
    <source>
        <dbReference type="ARBA" id="ARBA00022679"/>
    </source>
</evidence>
<keyword evidence="7" id="KW-0067">ATP-binding</keyword>
<keyword evidence="5" id="KW-0547">Nucleotide-binding</keyword>
<organism evidence="12 13">
    <name type="scientific">Actinoplanes digitatis</name>
    <dbReference type="NCBI Taxonomy" id="1868"/>
    <lineage>
        <taxon>Bacteria</taxon>
        <taxon>Bacillati</taxon>
        <taxon>Actinomycetota</taxon>
        <taxon>Actinomycetes</taxon>
        <taxon>Micromonosporales</taxon>
        <taxon>Micromonosporaceae</taxon>
        <taxon>Actinoplanes</taxon>
    </lineage>
</organism>
<reference evidence="12 13" key="1">
    <citation type="submission" date="2020-08" db="EMBL/GenBank/DDBJ databases">
        <title>Sequencing the genomes of 1000 actinobacteria strains.</title>
        <authorList>
            <person name="Klenk H.-P."/>
        </authorList>
    </citation>
    <scope>NUCLEOTIDE SEQUENCE [LARGE SCALE GENOMIC DNA]</scope>
    <source>
        <strain evidence="12 13">DSM 43149</strain>
    </source>
</reference>
<evidence type="ECO:0000256" key="2">
    <source>
        <dbReference type="ARBA" id="ARBA00012438"/>
    </source>
</evidence>
<comment type="caution">
    <text evidence="12">The sequence shown here is derived from an EMBL/GenBank/DDBJ whole genome shotgun (WGS) entry which is preliminary data.</text>
</comment>
<dbReference type="EMBL" id="JACHNH010000001">
    <property type="protein sequence ID" value="MBB4760637.1"/>
    <property type="molecule type" value="Genomic_DNA"/>
</dbReference>
<evidence type="ECO:0000256" key="8">
    <source>
        <dbReference type="ARBA" id="ARBA00023012"/>
    </source>
</evidence>
<dbReference type="PANTHER" id="PTHR24421:SF10">
    <property type="entry name" value="NITRATE_NITRITE SENSOR PROTEIN NARQ"/>
    <property type="match status" value="1"/>
</dbReference>
<dbReference type="Pfam" id="PF02518">
    <property type="entry name" value="HATPase_c"/>
    <property type="match status" value="1"/>
</dbReference>
<keyword evidence="6 12" id="KW-0418">Kinase</keyword>
<dbReference type="AlphaFoldDB" id="A0A7W7HTR2"/>